<reference evidence="1 2" key="1">
    <citation type="submission" date="2023-03" db="EMBL/GenBank/DDBJ databases">
        <title>High recombination rates correlate with genetic variation in Cardiocondyla obscurior ants.</title>
        <authorList>
            <person name="Errbii M."/>
        </authorList>
    </citation>
    <scope>NUCLEOTIDE SEQUENCE [LARGE SCALE GENOMIC DNA]</scope>
    <source>
        <strain evidence="1">Alpha-2009</strain>
        <tissue evidence="1">Whole body</tissue>
    </source>
</reference>
<gene>
    <name evidence="1" type="ORF">PUN28_001884</name>
</gene>
<evidence type="ECO:0000313" key="2">
    <source>
        <dbReference type="Proteomes" id="UP001430953"/>
    </source>
</evidence>
<keyword evidence="2" id="KW-1185">Reference proteome</keyword>
<dbReference type="AlphaFoldDB" id="A0AAW2GRR0"/>
<sequence>MYIRFSSTVLMDKMAHAQTNVSFTQMRKISLSSEFVVYKISFIMFDVCIIINDTRTCDKTFQQNNKKKEKYSKTLLADILRTRGYYCRDDM</sequence>
<name>A0AAW2GRR0_9HYME</name>
<accession>A0AAW2GRR0</accession>
<evidence type="ECO:0000313" key="1">
    <source>
        <dbReference type="EMBL" id="KAL0129927.1"/>
    </source>
</evidence>
<dbReference type="Proteomes" id="UP001430953">
    <property type="component" value="Unassembled WGS sequence"/>
</dbReference>
<comment type="caution">
    <text evidence="1">The sequence shown here is derived from an EMBL/GenBank/DDBJ whole genome shotgun (WGS) entry which is preliminary data.</text>
</comment>
<proteinExistence type="predicted"/>
<organism evidence="1 2">
    <name type="scientific">Cardiocondyla obscurior</name>
    <dbReference type="NCBI Taxonomy" id="286306"/>
    <lineage>
        <taxon>Eukaryota</taxon>
        <taxon>Metazoa</taxon>
        <taxon>Ecdysozoa</taxon>
        <taxon>Arthropoda</taxon>
        <taxon>Hexapoda</taxon>
        <taxon>Insecta</taxon>
        <taxon>Pterygota</taxon>
        <taxon>Neoptera</taxon>
        <taxon>Endopterygota</taxon>
        <taxon>Hymenoptera</taxon>
        <taxon>Apocrita</taxon>
        <taxon>Aculeata</taxon>
        <taxon>Formicoidea</taxon>
        <taxon>Formicidae</taxon>
        <taxon>Myrmicinae</taxon>
        <taxon>Cardiocondyla</taxon>
    </lineage>
</organism>
<protein>
    <submittedName>
        <fullName evidence="1">Uncharacterized protein</fullName>
    </submittedName>
</protein>
<dbReference type="EMBL" id="JADYXP020000002">
    <property type="protein sequence ID" value="KAL0129927.1"/>
    <property type="molecule type" value="Genomic_DNA"/>
</dbReference>